<dbReference type="PANTHER" id="PTHR10057:SF0">
    <property type="entry name" value="TRANSLOCATOR PROTEIN"/>
    <property type="match status" value="1"/>
</dbReference>
<comment type="subcellular location">
    <subcellularLocation>
        <location evidence="1">Membrane</location>
        <topology evidence="1">Multi-pass membrane protein</topology>
    </subcellularLocation>
</comment>
<accession>A0ABP1D0W1</accession>
<dbReference type="CDD" id="cd15904">
    <property type="entry name" value="TSPO_MBR"/>
    <property type="match status" value="1"/>
</dbReference>
<evidence type="ECO:0000313" key="8">
    <source>
        <dbReference type="Proteomes" id="UP001497453"/>
    </source>
</evidence>
<evidence type="ECO:0000256" key="3">
    <source>
        <dbReference type="ARBA" id="ARBA00022692"/>
    </source>
</evidence>
<gene>
    <name evidence="7" type="ORF">GFSPODELE1_LOCUS3290</name>
</gene>
<dbReference type="InterPro" id="IPR004307">
    <property type="entry name" value="TspO_MBR"/>
</dbReference>
<dbReference type="Proteomes" id="UP001497453">
    <property type="component" value="Chromosome 2"/>
</dbReference>
<comment type="similarity">
    <text evidence="2">Belongs to the TspO/BZRP family.</text>
</comment>
<organism evidence="7 8">
    <name type="scientific">Somion occarium</name>
    <dbReference type="NCBI Taxonomy" id="3059160"/>
    <lineage>
        <taxon>Eukaryota</taxon>
        <taxon>Fungi</taxon>
        <taxon>Dikarya</taxon>
        <taxon>Basidiomycota</taxon>
        <taxon>Agaricomycotina</taxon>
        <taxon>Agaricomycetes</taxon>
        <taxon>Polyporales</taxon>
        <taxon>Cerrenaceae</taxon>
        <taxon>Somion</taxon>
    </lineage>
</organism>
<feature type="transmembrane region" description="Helical" evidence="6">
    <location>
        <begin position="152"/>
        <end position="172"/>
    </location>
</feature>
<evidence type="ECO:0000256" key="2">
    <source>
        <dbReference type="ARBA" id="ARBA00007524"/>
    </source>
</evidence>
<evidence type="ECO:0000256" key="4">
    <source>
        <dbReference type="ARBA" id="ARBA00022989"/>
    </source>
</evidence>
<dbReference type="Pfam" id="PF03073">
    <property type="entry name" value="TspO_MBR"/>
    <property type="match status" value="1"/>
</dbReference>
<evidence type="ECO:0000256" key="6">
    <source>
        <dbReference type="SAM" id="Phobius"/>
    </source>
</evidence>
<evidence type="ECO:0000313" key="7">
    <source>
        <dbReference type="EMBL" id="CAL1700789.1"/>
    </source>
</evidence>
<keyword evidence="5 6" id="KW-0472">Membrane</keyword>
<dbReference type="Gene3D" id="1.20.1260.100">
    <property type="entry name" value="TspO/MBR protein"/>
    <property type="match status" value="1"/>
</dbReference>
<dbReference type="InterPro" id="IPR038330">
    <property type="entry name" value="TspO/MBR-related_sf"/>
</dbReference>
<reference evidence="8" key="1">
    <citation type="submission" date="2024-04" db="EMBL/GenBank/DDBJ databases">
        <authorList>
            <person name="Shaw F."/>
            <person name="Minotto A."/>
        </authorList>
    </citation>
    <scope>NUCLEOTIDE SEQUENCE [LARGE SCALE GENOMIC DNA]</scope>
</reference>
<feature type="transmembrane region" description="Helical" evidence="6">
    <location>
        <begin position="122"/>
        <end position="140"/>
    </location>
</feature>
<keyword evidence="4 6" id="KW-1133">Transmembrane helix</keyword>
<keyword evidence="3 6" id="KW-0812">Transmembrane</keyword>
<keyword evidence="8" id="KW-1185">Reference proteome</keyword>
<dbReference type="PANTHER" id="PTHR10057">
    <property type="entry name" value="PERIPHERAL-TYPE BENZODIAZEPINE RECEPTOR"/>
    <property type="match status" value="1"/>
</dbReference>
<dbReference type="EMBL" id="OZ037945">
    <property type="protein sequence ID" value="CAL1700789.1"/>
    <property type="molecule type" value="Genomic_DNA"/>
</dbReference>
<evidence type="ECO:0000256" key="1">
    <source>
        <dbReference type="ARBA" id="ARBA00004141"/>
    </source>
</evidence>
<sequence>MFALPPILYSIPRNPITAVGLPVFFGMLSGSPTSKEVQGTWYKSLKFPPGRVPDQVFPVMWAILYTGMGYASYVALKSYDSATISETAASNISKGLAIYYGQLALNCGWSSLFFVKKRVGLALLDSIAITASSACMTVLFHKATDGATTYFLAPYCAWLCYATYINASVWYLNRGRKVTGED</sequence>
<proteinExistence type="inferred from homology"/>
<protein>
    <recommendedName>
        <fullName evidence="9">Translocator protein</fullName>
    </recommendedName>
</protein>
<evidence type="ECO:0008006" key="9">
    <source>
        <dbReference type="Google" id="ProtNLM"/>
    </source>
</evidence>
<feature type="transmembrane region" description="Helical" evidence="6">
    <location>
        <begin position="56"/>
        <end position="76"/>
    </location>
</feature>
<evidence type="ECO:0000256" key="5">
    <source>
        <dbReference type="ARBA" id="ARBA00023136"/>
    </source>
</evidence>
<name>A0ABP1D0W1_9APHY</name>